<evidence type="ECO:0000313" key="3">
    <source>
        <dbReference type="EMBL" id="QJH96052.1"/>
    </source>
</evidence>
<dbReference type="GO" id="GO:0006269">
    <property type="term" value="P:DNA replication, synthesis of primer"/>
    <property type="evidence" value="ECO:0007669"/>
    <property type="project" value="TreeGrafter"/>
</dbReference>
<dbReference type="Pfam" id="PF13155">
    <property type="entry name" value="Toprim_2"/>
    <property type="match status" value="1"/>
</dbReference>
<dbReference type="InterPro" id="IPR050219">
    <property type="entry name" value="DnaG_primase"/>
</dbReference>
<dbReference type="PANTHER" id="PTHR30313">
    <property type="entry name" value="DNA PRIMASE"/>
    <property type="match status" value="1"/>
</dbReference>
<feature type="region of interest" description="Disordered" evidence="1">
    <location>
        <begin position="940"/>
        <end position="968"/>
    </location>
</feature>
<name>A0A6H1ZE63_9ZZZZ</name>
<dbReference type="SUPFAM" id="SSF56731">
    <property type="entry name" value="DNA primase core"/>
    <property type="match status" value="1"/>
</dbReference>
<dbReference type="AlphaFoldDB" id="A0A6H1ZE63"/>
<sequence>MDNAIEEIKARIQIEDLIEEMGYPLQHRHGRYIKGREQSSLVVDTHNQAYYWNAQGEAGDIFNWVQSRNKGWDFKQALEFLARKANVRLEERGGKDLPARLAVRAREDAYQVAQRVFAKWLKKDVEALAYVRGRGWRDETIEKSGVGFSGRATAADLKEIAAEFALYDVDPLSPAAVAVIGYKGDVMGWCKAHGIEPKECGDWVEWKFIPGMMGRKRLVYAHIYQGRVRTLSGRNILGDEINKEGREVKSYNVPVVLGGSRQAYFNWVYGTRAEELVLVEGQGDAVTLGQWGMDAMATAGTAWSDYLDLFRELRKRHETIYLATDADEAGRKVVRGRDGEYPLAEVLGPMLRVVAWPEKDANAWLQSMVEAGTVHEDQLEETRAALDGARPIVLLMAEEAGKLKGAKREALVKRTAAAISRMERTTLVDHRLQLSQALYPGSGQGLRQLNALLMAGEKDKKEDEDGKPLDFVETVGGWFSQDGKTGWLIEYLYDGNTGKAAIGYRDPNGNVGQAAFLDIGGIRYIPKPPNDLIKSGGIVFPSALGELKSTRELVAVVEMFISSYFIFDNKFDYRLAAYYVLLTWCFDCFGAIPYLRATGDYGSGKSELMMRIGFLCNRLMITTGAGSSSSLFHALHEYRGTALMDEMDLRKGGDMTDDIIKILNVGAMKRQALIWRSDEVKRADGTRGYETVANNVYGPKLIAMRGRFYDQATESRCLTFKLMGKEALELKKRGIPLQLNKDFFERAEKIRNLLLRWRLWFWQPEIELTEDLLDLTITARLNQVIMPLKAIAKDDVELRNDIERFTRALNRDLVLERSMGLDARVMDAIVAILEEEDYSSYLIEGNINGYGAVNYAYTKHIALVANKIMDEMNVGTDGGEDEGGEEQHKKRKTRETTVQTTGAICRHTFMLPTHRKGRGYVIIFIPERIEALRVKYGLEAGRPRPAPMPAPPLELEPEPDQLELLEEE</sequence>
<feature type="region of interest" description="Disordered" evidence="1">
    <location>
        <begin position="875"/>
        <end position="899"/>
    </location>
</feature>
<dbReference type="EMBL" id="MT143998">
    <property type="protein sequence ID" value="QJA45844.1"/>
    <property type="molecule type" value="Genomic_DNA"/>
</dbReference>
<dbReference type="Gene3D" id="3.90.580.10">
    <property type="entry name" value="Zinc finger, CHC2-type domain"/>
    <property type="match status" value="1"/>
</dbReference>
<proteinExistence type="predicted"/>
<dbReference type="EMBL" id="MT144638">
    <property type="protein sequence ID" value="QJH96052.1"/>
    <property type="molecule type" value="Genomic_DNA"/>
</dbReference>
<accession>A0A6H1ZE63</accession>
<dbReference type="GO" id="GO:0003677">
    <property type="term" value="F:DNA binding"/>
    <property type="evidence" value="ECO:0007669"/>
    <property type="project" value="InterPro"/>
</dbReference>
<dbReference type="Gene3D" id="3.40.1360.10">
    <property type="match status" value="1"/>
</dbReference>
<dbReference type="GO" id="GO:0008270">
    <property type="term" value="F:zinc ion binding"/>
    <property type="evidence" value="ECO:0007669"/>
    <property type="project" value="InterPro"/>
</dbReference>
<feature type="compositionally biased region" description="Pro residues" evidence="1">
    <location>
        <begin position="944"/>
        <end position="954"/>
    </location>
</feature>
<organism evidence="2">
    <name type="scientific">viral metagenome</name>
    <dbReference type="NCBI Taxonomy" id="1070528"/>
    <lineage>
        <taxon>unclassified sequences</taxon>
        <taxon>metagenomes</taxon>
        <taxon>organismal metagenomes</taxon>
    </lineage>
</organism>
<dbReference type="SUPFAM" id="SSF57783">
    <property type="entry name" value="Zinc beta-ribbon"/>
    <property type="match status" value="1"/>
</dbReference>
<protein>
    <submittedName>
        <fullName evidence="2">Putative DNA topoisomerase-primase</fullName>
    </submittedName>
</protein>
<dbReference type="GO" id="GO:0005737">
    <property type="term" value="C:cytoplasm"/>
    <property type="evidence" value="ECO:0007669"/>
    <property type="project" value="TreeGrafter"/>
</dbReference>
<reference evidence="2" key="1">
    <citation type="submission" date="2020-03" db="EMBL/GenBank/DDBJ databases">
        <title>The deep terrestrial virosphere.</title>
        <authorList>
            <person name="Holmfeldt K."/>
            <person name="Nilsson E."/>
            <person name="Simone D."/>
            <person name="Lopez-Fernandez M."/>
            <person name="Wu X."/>
            <person name="de Brujin I."/>
            <person name="Lundin D."/>
            <person name="Andersson A."/>
            <person name="Bertilsson S."/>
            <person name="Dopson M."/>
        </authorList>
    </citation>
    <scope>NUCLEOTIDE SEQUENCE</scope>
    <source>
        <strain evidence="2">TM448A00285</strain>
        <strain evidence="3">TM448B00616</strain>
    </source>
</reference>
<feature type="compositionally biased region" description="Acidic residues" evidence="1">
    <location>
        <begin position="955"/>
        <end position="968"/>
    </location>
</feature>
<keyword evidence="2" id="KW-0413">Isomerase</keyword>
<evidence type="ECO:0000256" key="1">
    <source>
        <dbReference type="SAM" id="MobiDB-lite"/>
    </source>
</evidence>
<gene>
    <name evidence="2" type="ORF">TM448A00285_0022</name>
    <name evidence="3" type="ORF">TM448B00616_0014</name>
</gene>
<dbReference type="InterPro" id="IPR036977">
    <property type="entry name" value="DNA_primase_Znf_CHC2"/>
</dbReference>
<dbReference type="GO" id="GO:0016853">
    <property type="term" value="F:isomerase activity"/>
    <property type="evidence" value="ECO:0007669"/>
    <property type="project" value="UniProtKB-KW"/>
</dbReference>
<evidence type="ECO:0000313" key="2">
    <source>
        <dbReference type="EMBL" id="QJA45844.1"/>
    </source>
</evidence>
<dbReference type="PANTHER" id="PTHR30313:SF2">
    <property type="entry name" value="DNA PRIMASE"/>
    <property type="match status" value="1"/>
</dbReference>